<sequence>MKTLDKMSNVDRAYLLAQLFPDDLKQLTDFIKKEAERYTDKKEYVYSQWTDGLITADFWYRLVDNCKRAYINNGSKLYRNPRTFRDQLFDGYDALFSINALIHFTEQAECTRKLKYAIYFLFGDSKLVMIELKSEP</sequence>
<reference evidence="1 2" key="2">
    <citation type="journal article" date="2016" name="Genome Announc.">
        <title>Draft Genome Sequence of a Biocontrol Rhizobacterium, Chryseobacterium kwangjuense Strain KJ1R5, Isolated from Pepper (Capsicum annuum).</title>
        <authorList>
            <person name="Jeong J.J."/>
            <person name="Park H."/>
            <person name="Park B.H."/>
            <person name="Mannaa M."/>
            <person name="Sang M.K."/>
            <person name="Choi I.G."/>
            <person name="Kim K.D."/>
        </authorList>
    </citation>
    <scope>NUCLEOTIDE SEQUENCE [LARGE SCALE GENOMIC DNA]</scope>
    <source>
        <strain evidence="1 2">KJ1R5</strain>
    </source>
</reference>
<protein>
    <submittedName>
        <fullName evidence="1">Uncharacterized protein</fullName>
    </submittedName>
</protein>
<accession>A0A135WIY7</accession>
<dbReference type="OrthoDB" id="969612at2"/>
<comment type="caution">
    <text evidence="1">The sequence shown here is derived from an EMBL/GenBank/DDBJ whole genome shotgun (WGS) entry which is preliminary data.</text>
</comment>
<organism evidence="1 2">
    <name type="scientific">Chryseobacterium kwangjuense</name>
    <dbReference type="NCBI Taxonomy" id="267125"/>
    <lineage>
        <taxon>Bacteria</taxon>
        <taxon>Pseudomonadati</taxon>
        <taxon>Bacteroidota</taxon>
        <taxon>Flavobacteriia</taxon>
        <taxon>Flavobacteriales</taxon>
        <taxon>Weeksellaceae</taxon>
        <taxon>Chryseobacterium group</taxon>
        <taxon>Chryseobacterium</taxon>
    </lineage>
</organism>
<gene>
    <name evidence="1" type="ORF">AU378_03645</name>
</gene>
<dbReference type="EMBL" id="LPUR01000001">
    <property type="protein sequence ID" value="KXH84861.1"/>
    <property type="molecule type" value="Genomic_DNA"/>
</dbReference>
<evidence type="ECO:0000313" key="1">
    <source>
        <dbReference type="EMBL" id="KXH84861.1"/>
    </source>
</evidence>
<name>A0A135WIY7_9FLAO</name>
<evidence type="ECO:0000313" key="2">
    <source>
        <dbReference type="Proteomes" id="UP000070513"/>
    </source>
</evidence>
<dbReference type="Proteomes" id="UP000070513">
    <property type="component" value="Unassembled WGS sequence"/>
</dbReference>
<proteinExistence type="predicted"/>
<reference evidence="2" key="1">
    <citation type="submission" date="2015-12" db="EMBL/GenBank/DDBJ databases">
        <title>Genome sequence of a biocontrol rhizobacterium Chryseobacterium kwangjuense strain KJ1R5 isolated from pepper (Capsicum annuum L.).</title>
        <authorList>
            <person name="Jeong J.-J."/>
            <person name="Park H."/>
            <person name="Mannaa M."/>
            <person name="Sang M.K."/>
            <person name="Choi I.-G."/>
            <person name="Kim K.D."/>
        </authorList>
    </citation>
    <scope>NUCLEOTIDE SEQUENCE [LARGE SCALE GENOMIC DNA]</scope>
    <source>
        <strain evidence="2">KJ1R5</strain>
    </source>
</reference>
<dbReference type="RefSeq" id="WP_062648101.1">
    <property type="nucleotide sequence ID" value="NZ_LPUR01000001.1"/>
</dbReference>
<dbReference type="AlphaFoldDB" id="A0A135WIY7"/>